<dbReference type="Proteomes" id="UP001234178">
    <property type="component" value="Unassembled WGS sequence"/>
</dbReference>
<keyword evidence="2" id="KW-1185">Reference proteome</keyword>
<name>A0ABQ9YPV6_9CRUS</name>
<organism evidence="1 2">
    <name type="scientific">Daphnia magna</name>
    <dbReference type="NCBI Taxonomy" id="35525"/>
    <lineage>
        <taxon>Eukaryota</taxon>
        <taxon>Metazoa</taxon>
        <taxon>Ecdysozoa</taxon>
        <taxon>Arthropoda</taxon>
        <taxon>Crustacea</taxon>
        <taxon>Branchiopoda</taxon>
        <taxon>Diplostraca</taxon>
        <taxon>Cladocera</taxon>
        <taxon>Anomopoda</taxon>
        <taxon>Daphniidae</taxon>
        <taxon>Daphnia</taxon>
    </lineage>
</organism>
<reference evidence="1 2" key="1">
    <citation type="journal article" date="2023" name="Nucleic Acids Res.">
        <title>The hologenome of Daphnia magna reveals possible DNA methylation and microbiome-mediated evolution of the host genome.</title>
        <authorList>
            <person name="Chaturvedi A."/>
            <person name="Li X."/>
            <person name="Dhandapani V."/>
            <person name="Marshall H."/>
            <person name="Kissane S."/>
            <person name="Cuenca-Cambronero M."/>
            <person name="Asole G."/>
            <person name="Calvet F."/>
            <person name="Ruiz-Romero M."/>
            <person name="Marangio P."/>
            <person name="Guigo R."/>
            <person name="Rago D."/>
            <person name="Mirbahai L."/>
            <person name="Eastwood N."/>
            <person name="Colbourne J.K."/>
            <person name="Zhou J."/>
            <person name="Mallon E."/>
            <person name="Orsini L."/>
        </authorList>
    </citation>
    <scope>NUCLEOTIDE SEQUENCE [LARGE SCALE GENOMIC DNA]</scope>
    <source>
        <strain evidence="1">LRV0_1</strain>
    </source>
</reference>
<protein>
    <submittedName>
        <fullName evidence="1">Uncharacterized protein</fullName>
    </submittedName>
</protein>
<evidence type="ECO:0000313" key="1">
    <source>
        <dbReference type="EMBL" id="KAK4002648.1"/>
    </source>
</evidence>
<dbReference type="EMBL" id="JAOYFB010000001">
    <property type="protein sequence ID" value="KAK4002648.1"/>
    <property type="molecule type" value="Genomic_DNA"/>
</dbReference>
<proteinExistence type="predicted"/>
<gene>
    <name evidence="1" type="ORF">OUZ56_004460</name>
</gene>
<evidence type="ECO:0000313" key="2">
    <source>
        <dbReference type="Proteomes" id="UP001234178"/>
    </source>
</evidence>
<comment type="caution">
    <text evidence="1">The sequence shown here is derived from an EMBL/GenBank/DDBJ whole genome shotgun (WGS) entry which is preliminary data.</text>
</comment>
<accession>A0ABQ9YPV6</accession>
<sequence length="79" mass="9248">MVVVVGGKKDLDYNYTPEELEKLEKEEFPTLLSLSAKTERSYAEIYDKCCVTVLVDRLRFICGWENLMNIARVQSNERR</sequence>